<evidence type="ECO:0000256" key="2">
    <source>
        <dbReference type="ARBA" id="ARBA00006678"/>
    </source>
</evidence>
<dbReference type="SUPFAM" id="SSF54211">
    <property type="entry name" value="Ribosomal protein S5 domain 2-like"/>
    <property type="match status" value="1"/>
</dbReference>
<dbReference type="GO" id="GO:0016075">
    <property type="term" value="P:rRNA catabolic process"/>
    <property type="evidence" value="ECO:0007669"/>
    <property type="project" value="TreeGrafter"/>
</dbReference>
<dbReference type="Proteomes" id="UP001150925">
    <property type="component" value="Unassembled WGS sequence"/>
</dbReference>
<evidence type="ECO:0000313" key="7">
    <source>
        <dbReference type="EMBL" id="KAJ1951889.1"/>
    </source>
</evidence>
<dbReference type="OrthoDB" id="27298at2759"/>
<evidence type="ECO:0000256" key="1">
    <source>
        <dbReference type="ARBA" id="ARBA00004123"/>
    </source>
</evidence>
<dbReference type="GO" id="GO:0000177">
    <property type="term" value="C:cytoplasmic exosome (RNase complex)"/>
    <property type="evidence" value="ECO:0007669"/>
    <property type="project" value="TreeGrafter"/>
</dbReference>
<dbReference type="InterPro" id="IPR020568">
    <property type="entry name" value="Ribosomal_Su5_D2-typ_SF"/>
</dbReference>
<dbReference type="InterPro" id="IPR027408">
    <property type="entry name" value="PNPase/RNase_PH_dom_sf"/>
</dbReference>
<keyword evidence="8" id="KW-1185">Reference proteome</keyword>
<sequence>MSNIKRPDQRSSQQIRPLEIHQGLLHRSDGSAQFEFGPTKVLCGVYGPLEVNHKDAHVDRATLRVNVKPLRGLSTTLDRCLEHAIRHVSEAIVVTTWHPSTMIEINVQEVASHGGTLAASCNAAVLALVDAGVPLRCMAASVS</sequence>
<dbReference type="Pfam" id="PF01138">
    <property type="entry name" value="RNase_PH"/>
    <property type="match status" value="1"/>
</dbReference>
<dbReference type="InterPro" id="IPR001247">
    <property type="entry name" value="ExoRNase_PH_dom1"/>
</dbReference>
<gene>
    <name evidence="7" type="primary">RRP46</name>
    <name evidence="7" type="ORF">IWQ62_006349</name>
</gene>
<evidence type="ECO:0000256" key="3">
    <source>
        <dbReference type="ARBA" id="ARBA00022552"/>
    </source>
</evidence>
<dbReference type="GO" id="GO:0003723">
    <property type="term" value="F:RNA binding"/>
    <property type="evidence" value="ECO:0007669"/>
    <property type="project" value="TreeGrafter"/>
</dbReference>
<reference evidence="7" key="1">
    <citation type="submission" date="2022-07" db="EMBL/GenBank/DDBJ databases">
        <title>Phylogenomic reconstructions and comparative analyses of Kickxellomycotina fungi.</title>
        <authorList>
            <person name="Reynolds N.K."/>
            <person name="Stajich J.E."/>
            <person name="Barry K."/>
            <person name="Grigoriev I.V."/>
            <person name="Crous P."/>
            <person name="Smith M.E."/>
        </authorList>
    </citation>
    <scope>NUCLEOTIDE SEQUENCE</scope>
    <source>
        <strain evidence="7">RSA 1196</strain>
    </source>
</reference>
<dbReference type="EMBL" id="JANBPY010003385">
    <property type="protein sequence ID" value="KAJ1951889.1"/>
    <property type="molecule type" value="Genomic_DNA"/>
</dbReference>
<dbReference type="Gene3D" id="3.30.230.70">
    <property type="entry name" value="GHMP Kinase, N-terminal domain"/>
    <property type="match status" value="1"/>
</dbReference>
<dbReference type="PANTHER" id="PTHR11953:SF1">
    <property type="entry name" value="EXOSOME COMPLEX COMPONENT RRP46"/>
    <property type="match status" value="1"/>
</dbReference>
<dbReference type="InterPro" id="IPR050080">
    <property type="entry name" value="RNase_PH"/>
</dbReference>
<dbReference type="GO" id="GO:0034475">
    <property type="term" value="P:U4 snRNA 3'-end processing"/>
    <property type="evidence" value="ECO:0007669"/>
    <property type="project" value="TreeGrafter"/>
</dbReference>
<feature type="non-terminal residue" evidence="7">
    <location>
        <position position="143"/>
    </location>
</feature>
<comment type="similarity">
    <text evidence="2">Belongs to the RNase PH family.</text>
</comment>
<keyword evidence="5" id="KW-0539">Nucleus</keyword>
<dbReference type="GO" id="GO:0000176">
    <property type="term" value="C:nuclear exosome (RNase complex)"/>
    <property type="evidence" value="ECO:0007669"/>
    <property type="project" value="UniProtKB-ARBA"/>
</dbReference>
<dbReference type="PANTHER" id="PTHR11953">
    <property type="entry name" value="EXOSOME COMPLEX COMPONENT"/>
    <property type="match status" value="1"/>
</dbReference>
<evidence type="ECO:0000256" key="4">
    <source>
        <dbReference type="ARBA" id="ARBA00022835"/>
    </source>
</evidence>
<dbReference type="GO" id="GO:0071028">
    <property type="term" value="P:nuclear mRNA surveillance"/>
    <property type="evidence" value="ECO:0007669"/>
    <property type="project" value="TreeGrafter"/>
</dbReference>
<comment type="subcellular location">
    <subcellularLocation>
        <location evidence="1">Nucleus</location>
    </subcellularLocation>
</comment>
<dbReference type="GO" id="GO:0071051">
    <property type="term" value="P:poly(A)-dependent snoRNA 3'-end processing"/>
    <property type="evidence" value="ECO:0007669"/>
    <property type="project" value="TreeGrafter"/>
</dbReference>
<accession>A0A9W8E4E2</accession>
<proteinExistence type="inferred from homology"/>
<dbReference type="AlphaFoldDB" id="A0A9W8E4E2"/>
<evidence type="ECO:0000256" key="5">
    <source>
        <dbReference type="ARBA" id="ARBA00023242"/>
    </source>
</evidence>
<feature type="domain" description="Exoribonuclease phosphorolytic" evidence="6">
    <location>
        <begin position="14"/>
        <end position="134"/>
    </location>
</feature>
<keyword evidence="3" id="KW-0698">rRNA processing</keyword>
<evidence type="ECO:0000259" key="6">
    <source>
        <dbReference type="Pfam" id="PF01138"/>
    </source>
</evidence>
<name>A0A9W8E4E2_9FUNG</name>
<protein>
    <submittedName>
        <fullName evidence="7">Exosome non-catalytic core subunit rrp46</fullName>
    </submittedName>
</protein>
<dbReference type="GO" id="GO:0006364">
    <property type="term" value="P:rRNA processing"/>
    <property type="evidence" value="ECO:0007669"/>
    <property type="project" value="UniProtKB-KW"/>
</dbReference>
<keyword evidence="4" id="KW-0271">Exosome</keyword>
<dbReference type="GO" id="GO:0005730">
    <property type="term" value="C:nucleolus"/>
    <property type="evidence" value="ECO:0007669"/>
    <property type="project" value="TreeGrafter"/>
</dbReference>
<comment type="caution">
    <text evidence="7">The sequence shown here is derived from an EMBL/GenBank/DDBJ whole genome shotgun (WGS) entry which is preliminary data.</text>
</comment>
<organism evidence="7 8">
    <name type="scientific">Dispira parvispora</name>
    <dbReference type="NCBI Taxonomy" id="1520584"/>
    <lineage>
        <taxon>Eukaryota</taxon>
        <taxon>Fungi</taxon>
        <taxon>Fungi incertae sedis</taxon>
        <taxon>Zoopagomycota</taxon>
        <taxon>Kickxellomycotina</taxon>
        <taxon>Dimargaritomycetes</taxon>
        <taxon>Dimargaritales</taxon>
        <taxon>Dimargaritaceae</taxon>
        <taxon>Dispira</taxon>
    </lineage>
</organism>
<evidence type="ECO:0000313" key="8">
    <source>
        <dbReference type="Proteomes" id="UP001150925"/>
    </source>
</evidence>